<dbReference type="SUPFAM" id="SSF48179">
    <property type="entry name" value="6-phosphogluconate dehydrogenase C-terminal domain-like"/>
    <property type="match status" value="1"/>
</dbReference>
<comment type="caution">
    <text evidence="8">The sequence shown here is derived from an EMBL/GenBank/DDBJ whole genome shotgun (WGS) entry which is preliminary data.</text>
</comment>
<proteinExistence type="inferred from homology"/>
<dbReference type="GO" id="GO:0019521">
    <property type="term" value="P:D-gluconate metabolic process"/>
    <property type="evidence" value="ECO:0007669"/>
    <property type="project" value="UniProtKB-KW"/>
</dbReference>
<evidence type="ECO:0000313" key="8">
    <source>
        <dbReference type="EMBL" id="CAF1197092.1"/>
    </source>
</evidence>
<dbReference type="Proteomes" id="UP000682733">
    <property type="component" value="Unassembled WGS sequence"/>
</dbReference>
<evidence type="ECO:0000313" key="11">
    <source>
        <dbReference type="EMBL" id="CAF4318003.1"/>
    </source>
</evidence>
<protein>
    <recommendedName>
        <fullName evidence="3">phosphogluconate dehydrogenase (NADP(+)-dependent, decarboxylating)</fullName>
        <ecNumber evidence="3">1.1.1.44</ecNumber>
    </recommendedName>
</protein>
<evidence type="ECO:0000313" key="12">
    <source>
        <dbReference type="Proteomes" id="UP000663829"/>
    </source>
</evidence>
<evidence type="ECO:0000256" key="2">
    <source>
        <dbReference type="ARBA" id="ARBA00008419"/>
    </source>
</evidence>
<evidence type="ECO:0000256" key="3">
    <source>
        <dbReference type="ARBA" id="ARBA00013011"/>
    </source>
</evidence>
<dbReference type="Proteomes" id="UP000677228">
    <property type="component" value="Unassembled WGS sequence"/>
</dbReference>
<organism evidence="8 12">
    <name type="scientific">Didymodactylos carnosus</name>
    <dbReference type="NCBI Taxonomy" id="1234261"/>
    <lineage>
        <taxon>Eukaryota</taxon>
        <taxon>Metazoa</taxon>
        <taxon>Spiralia</taxon>
        <taxon>Gnathifera</taxon>
        <taxon>Rotifera</taxon>
        <taxon>Eurotatoria</taxon>
        <taxon>Bdelloidea</taxon>
        <taxon>Philodinida</taxon>
        <taxon>Philodinidae</taxon>
        <taxon>Didymodactylos</taxon>
    </lineage>
</organism>
<gene>
    <name evidence="8" type="ORF">GPM918_LOCUS23520</name>
    <name evidence="9" type="ORF">OVA965_LOCUS38257</name>
    <name evidence="10" type="ORF">SRO942_LOCUS23519</name>
    <name evidence="11" type="ORF">TMI583_LOCUS39425</name>
</gene>
<dbReference type="InterPro" id="IPR006114">
    <property type="entry name" value="6PGDH_C"/>
</dbReference>
<dbReference type="AlphaFoldDB" id="A0A814W3E0"/>
<dbReference type="Gene3D" id="1.10.1040.10">
    <property type="entry name" value="N-(1-d-carboxylethyl)-l-norvaline Dehydrogenase, domain 2"/>
    <property type="match status" value="1"/>
</dbReference>
<evidence type="ECO:0000256" key="4">
    <source>
        <dbReference type="ARBA" id="ARBA00023002"/>
    </source>
</evidence>
<comment type="similarity">
    <text evidence="2">Belongs to the 6-phosphogluconate dehydrogenase family.</text>
</comment>
<sequence length="320" mass="36198">MTIPELDKKARIESQKLTLGMMSILCEAWGILHTVLAISNDEIGKIFAGWNSKDELVNNFLIRIAADICTRHYKEGEGSQKHILDDVEDKVVQDADDTEGTGVWSAKEAATQHVSAPTIVTAHLFRIASSNRLDRIKFEKIVSLEKPQKSAELISKKDGFVEKLRKAVYVSMLASFAQGLNIIATASEKEKWNVKISECLRIWRKGCIIQSDYIVNLLQPIYENSKEPIKNILYQEKYAHEVHANYSSLKHVTIKALEAGANIPAMSASLEYFKYCSNSNLSTAFMEAELDYFGSHNYDLKSEHSMEVKKGKHHYEWKPA</sequence>
<dbReference type="SMART" id="SM01350">
    <property type="entry name" value="6PGD"/>
    <property type="match status" value="1"/>
</dbReference>
<name>A0A814W3E0_9BILA</name>
<reference evidence="8" key="1">
    <citation type="submission" date="2021-02" db="EMBL/GenBank/DDBJ databases">
        <authorList>
            <person name="Nowell W R."/>
        </authorList>
    </citation>
    <scope>NUCLEOTIDE SEQUENCE</scope>
</reference>
<comment type="pathway">
    <text evidence="1">Carbohydrate degradation; pentose phosphate pathway; D-ribulose 5-phosphate from D-glucose 6-phosphate (oxidative stage): step 3/3.</text>
</comment>
<accession>A0A814W3E0</accession>
<dbReference type="PANTHER" id="PTHR11811">
    <property type="entry name" value="6-PHOSPHOGLUCONATE DEHYDROGENASE"/>
    <property type="match status" value="1"/>
</dbReference>
<keyword evidence="6" id="KW-0570">Pentose shunt</keyword>
<dbReference type="Proteomes" id="UP000663829">
    <property type="component" value="Unassembled WGS sequence"/>
</dbReference>
<dbReference type="EC" id="1.1.1.44" evidence="3"/>
<dbReference type="GO" id="GO:0006098">
    <property type="term" value="P:pentose-phosphate shunt"/>
    <property type="evidence" value="ECO:0007669"/>
    <property type="project" value="UniProtKB-UniPathway"/>
</dbReference>
<dbReference type="InterPro" id="IPR013328">
    <property type="entry name" value="6PGD_dom2"/>
</dbReference>
<evidence type="ECO:0000256" key="6">
    <source>
        <dbReference type="ARBA" id="ARBA00023126"/>
    </source>
</evidence>
<dbReference type="Pfam" id="PF00393">
    <property type="entry name" value="6PGD"/>
    <property type="match status" value="1"/>
</dbReference>
<dbReference type="EMBL" id="CAJNOK010037477">
    <property type="protein sequence ID" value="CAF1531041.1"/>
    <property type="molecule type" value="Genomic_DNA"/>
</dbReference>
<dbReference type="GO" id="GO:0004616">
    <property type="term" value="F:phosphogluconate dehydrogenase (decarboxylating) activity"/>
    <property type="evidence" value="ECO:0007669"/>
    <property type="project" value="UniProtKB-EC"/>
</dbReference>
<evidence type="ECO:0000313" key="10">
    <source>
        <dbReference type="EMBL" id="CAF3961467.1"/>
    </source>
</evidence>
<dbReference type="UniPathway" id="UPA00115">
    <property type="reaction ID" value="UER00410"/>
</dbReference>
<dbReference type="EMBL" id="CAJOBA010059708">
    <property type="protein sequence ID" value="CAF4318003.1"/>
    <property type="molecule type" value="Genomic_DNA"/>
</dbReference>
<keyword evidence="12" id="KW-1185">Reference proteome</keyword>
<dbReference type="OrthoDB" id="434986at2759"/>
<dbReference type="InterPro" id="IPR008927">
    <property type="entry name" value="6-PGluconate_DH-like_C_sf"/>
</dbReference>
<feature type="domain" description="6-phosphogluconate dehydrogenase C-terminal" evidence="7">
    <location>
        <begin position="20"/>
        <end position="318"/>
    </location>
</feature>
<keyword evidence="5" id="KW-0311">Gluconate utilization</keyword>
<dbReference type="Proteomes" id="UP000681722">
    <property type="component" value="Unassembled WGS sequence"/>
</dbReference>
<evidence type="ECO:0000256" key="5">
    <source>
        <dbReference type="ARBA" id="ARBA00023064"/>
    </source>
</evidence>
<evidence type="ECO:0000256" key="1">
    <source>
        <dbReference type="ARBA" id="ARBA00004874"/>
    </source>
</evidence>
<keyword evidence="4" id="KW-0560">Oxidoreductase</keyword>
<dbReference type="EMBL" id="CAJOBC010008432">
    <property type="protein sequence ID" value="CAF3961467.1"/>
    <property type="molecule type" value="Genomic_DNA"/>
</dbReference>
<evidence type="ECO:0000259" key="7">
    <source>
        <dbReference type="SMART" id="SM01350"/>
    </source>
</evidence>
<dbReference type="InterPro" id="IPR006183">
    <property type="entry name" value="Pgluconate_DH"/>
</dbReference>
<dbReference type="EMBL" id="CAJNOQ010008431">
    <property type="protein sequence ID" value="CAF1197092.1"/>
    <property type="molecule type" value="Genomic_DNA"/>
</dbReference>
<evidence type="ECO:0000313" key="9">
    <source>
        <dbReference type="EMBL" id="CAF1531041.1"/>
    </source>
</evidence>